<evidence type="ECO:0000259" key="3">
    <source>
        <dbReference type="Pfam" id="PF11701"/>
    </source>
</evidence>
<evidence type="ECO:0000313" key="5">
    <source>
        <dbReference type="Proteomes" id="UP000799779"/>
    </source>
</evidence>
<sequence>MATTTEEIRAVDLARQASESTQSGKLSDAARFLREASSLAPEHAQVRAAWMALKEKEEESPLLGVCKQWVKTRDEGDGEKALRLVKGQSLSTRNAAEAFDVLGAFKGEDDVLDHVTGELLKNPGAMGALANNTRENPTQTYYELFERGDDSIDGLLNVCMHRAAWEKEEDFVQAHRDVFMLSLAMMMEEALEHPERAMKGVSTLLVHHADDLKGIVDADCFDVILASLDIRLPQSLRSQATVATIQLLQLSQETAEGLISKFVTSRVQRATADDLIIAFSAAAAIFPMRVQLAAQLFLTEGFVTTLAPMVVSKKSTKLEQAALELISSACVDKLCREAVNRDCREWLEDTIAAQVDKKRAGLAALILVKIGDEPAASDGPQIMHPTKVDQDDLISQFKTMVLSKDTSLKPDSIEGLAYLSLQPKVREDLTKTTSFLPSLIRTMRDSVSANQNLLFGALTIFVNLTTYLPLLSEEEKKMAQLKAYANTKKPSEPDPFEDDEHTTARCKKALDSGIVPFLVENAKRASPSMMHQTLQIILNLSKAPPHRGTLAQQGAVKLLIHTWDRITTLTTSSDSVTASTNFPPACLPLSAQALARILISINPAHIFSTAAALPSTSAIRPLISLLYPAESTTWQLHAFESLLALTNLASLDTPTQNHILSTAFAHVTDELLLSNNTMVRRAATELVCNLMASPLCVAQFADGTKRAGQRLHILLAMTDIDDLPTRSAAGGALAMLLGFDEGVQQLLLQDKGVDFLLELCRDEDEDVKYRGVVCVRSVLGASGEIGREGVKRVRGRGGVDVLKGVLREGRRREIVELGVETLKILMGTA</sequence>
<proteinExistence type="predicted"/>
<dbReference type="PANTHER" id="PTHR45994">
    <property type="entry name" value="FI21225P1"/>
    <property type="match status" value="1"/>
</dbReference>
<dbReference type="AlphaFoldDB" id="A0A6A5WML4"/>
<reference evidence="4" key="1">
    <citation type="journal article" date="2020" name="Stud. Mycol.">
        <title>101 Dothideomycetes genomes: a test case for predicting lifestyles and emergence of pathogens.</title>
        <authorList>
            <person name="Haridas S."/>
            <person name="Albert R."/>
            <person name="Binder M."/>
            <person name="Bloem J."/>
            <person name="Labutti K."/>
            <person name="Salamov A."/>
            <person name="Andreopoulos B."/>
            <person name="Baker S."/>
            <person name="Barry K."/>
            <person name="Bills G."/>
            <person name="Bluhm B."/>
            <person name="Cannon C."/>
            <person name="Castanera R."/>
            <person name="Culley D."/>
            <person name="Daum C."/>
            <person name="Ezra D."/>
            <person name="Gonzalez J."/>
            <person name="Henrissat B."/>
            <person name="Kuo A."/>
            <person name="Liang C."/>
            <person name="Lipzen A."/>
            <person name="Lutzoni F."/>
            <person name="Magnuson J."/>
            <person name="Mondo S."/>
            <person name="Nolan M."/>
            <person name="Ohm R."/>
            <person name="Pangilinan J."/>
            <person name="Park H.-J."/>
            <person name="Ramirez L."/>
            <person name="Alfaro M."/>
            <person name="Sun H."/>
            <person name="Tritt A."/>
            <person name="Yoshinaga Y."/>
            <person name="Zwiers L.-H."/>
            <person name="Turgeon B."/>
            <person name="Goodwin S."/>
            <person name="Spatafora J."/>
            <person name="Crous P."/>
            <person name="Grigoriev I."/>
        </authorList>
    </citation>
    <scope>NUCLEOTIDE SEQUENCE</scope>
    <source>
        <strain evidence="4">CBS 123094</strain>
    </source>
</reference>
<evidence type="ECO:0000313" key="4">
    <source>
        <dbReference type="EMBL" id="KAF2003220.1"/>
    </source>
</evidence>
<dbReference type="InterPro" id="IPR016024">
    <property type="entry name" value="ARM-type_fold"/>
</dbReference>
<dbReference type="PANTHER" id="PTHR45994:SF1">
    <property type="entry name" value="FI21225P1"/>
    <property type="match status" value="1"/>
</dbReference>
<dbReference type="Pfam" id="PF11701">
    <property type="entry name" value="UNC45-central"/>
    <property type="match status" value="1"/>
</dbReference>
<dbReference type="OrthoDB" id="5574718at2759"/>
<gene>
    <name evidence="4" type="ORF">P154DRAFT_561362</name>
</gene>
<dbReference type="GO" id="GO:0005737">
    <property type="term" value="C:cytoplasm"/>
    <property type="evidence" value="ECO:0007669"/>
    <property type="project" value="UniProtKB-SubCell"/>
</dbReference>
<keyword evidence="5" id="KW-1185">Reference proteome</keyword>
<dbReference type="SUPFAM" id="SSF48371">
    <property type="entry name" value="ARM repeat"/>
    <property type="match status" value="1"/>
</dbReference>
<dbReference type="GO" id="GO:0051879">
    <property type="term" value="F:Hsp90 protein binding"/>
    <property type="evidence" value="ECO:0007669"/>
    <property type="project" value="TreeGrafter"/>
</dbReference>
<dbReference type="Gene3D" id="1.25.10.10">
    <property type="entry name" value="Leucine-rich Repeat Variant"/>
    <property type="match status" value="1"/>
</dbReference>
<evidence type="ECO:0000256" key="2">
    <source>
        <dbReference type="ARBA" id="ARBA00022490"/>
    </source>
</evidence>
<protein>
    <submittedName>
        <fullName evidence="4">CRO1 protein</fullName>
    </submittedName>
</protein>
<keyword evidence="2" id="KW-0963">Cytoplasm</keyword>
<evidence type="ECO:0000256" key="1">
    <source>
        <dbReference type="ARBA" id="ARBA00004496"/>
    </source>
</evidence>
<dbReference type="Gene3D" id="1.25.10.100">
    <property type="match status" value="1"/>
</dbReference>
<name>A0A6A5WML4_9PLEO</name>
<dbReference type="InterPro" id="IPR024660">
    <property type="entry name" value="UCS_central_dom"/>
</dbReference>
<dbReference type="InterPro" id="IPR011989">
    <property type="entry name" value="ARM-like"/>
</dbReference>
<organism evidence="4 5">
    <name type="scientific">Amniculicola lignicola CBS 123094</name>
    <dbReference type="NCBI Taxonomy" id="1392246"/>
    <lineage>
        <taxon>Eukaryota</taxon>
        <taxon>Fungi</taxon>
        <taxon>Dikarya</taxon>
        <taxon>Ascomycota</taxon>
        <taxon>Pezizomycotina</taxon>
        <taxon>Dothideomycetes</taxon>
        <taxon>Pleosporomycetidae</taxon>
        <taxon>Pleosporales</taxon>
        <taxon>Amniculicolaceae</taxon>
        <taxon>Amniculicola</taxon>
    </lineage>
</organism>
<accession>A0A6A5WML4</accession>
<dbReference type="Proteomes" id="UP000799779">
    <property type="component" value="Unassembled WGS sequence"/>
</dbReference>
<comment type="subcellular location">
    <subcellularLocation>
        <location evidence="1">Cytoplasm</location>
    </subcellularLocation>
</comment>
<feature type="domain" description="UNC-45/Cro1/She4 central" evidence="3">
    <location>
        <begin position="219"/>
        <end position="370"/>
    </location>
</feature>
<dbReference type="EMBL" id="ML977573">
    <property type="protein sequence ID" value="KAF2003220.1"/>
    <property type="molecule type" value="Genomic_DNA"/>
</dbReference>